<feature type="region of interest" description="Disordered" evidence="11">
    <location>
        <begin position="442"/>
        <end position="480"/>
    </location>
</feature>
<accession>A0A7X6I7X4</accession>
<dbReference type="InterPro" id="IPR050428">
    <property type="entry name" value="TCS_sensor_his_kinase"/>
</dbReference>
<dbReference type="GO" id="GO:0000155">
    <property type="term" value="F:phosphorelay sensor kinase activity"/>
    <property type="evidence" value="ECO:0007669"/>
    <property type="project" value="InterPro"/>
</dbReference>
<dbReference type="Pfam" id="PF00512">
    <property type="entry name" value="HisKA"/>
    <property type="match status" value="1"/>
</dbReference>
<keyword evidence="15" id="KW-1185">Reference proteome</keyword>
<dbReference type="PANTHER" id="PTHR45436">
    <property type="entry name" value="SENSOR HISTIDINE KINASE YKOH"/>
    <property type="match status" value="1"/>
</dbReference>
<evidence type="ECO:0000256" key="8">
    <source>
        <dbReference type="ARBA" id="ARBA00022989"/>
    </source>
</evidence>
<dbReference type="Gene3D" id="3.30.565.10">
    <property type="entry name" value="Histidine kinase-like ATPase, C-terminal domain"/>
    <property type="match status" value="1"/>
</dbReference>
<dbReference type="SUPFAM" id="SSF55874">
    <property type="entry name" value="ATPase domain of HSP90 chaperone/DNA topoisomerase II/histidine kinase"/>
    <property type="match status" value="1"/>
</dbReference>
<dbReference type="EC" id="2.7.13.3" evidence="3"/>
<dbReference type="CDD" id="cd00075">
    <property type="entry name" value="HATPase"/>
    <property type="match status" value="1"/>
</dbReference>
<evidence type="ECO:0000256" key="5">
    <source>
        <dbReference type="ARBA" id="ARBA00022679"/>
    </source>
</evidence>
<reference evidence="14 15" key="1">
    <citation type="journal article" date="2020" name="Nature">
        <title>Bacterial chemolithoautotrophy via manganese oxidation.</title>
        <authorList>
            <person name="Yu H."/>
            <person name="Leadbetter J.R."/>
        </authorList>
    </citation>
    <scope>NUCLEOTIDE SEQUENCE [LARGE SCALE GENOMIC DNA]</scope>
    <source>
        <strain evidence="14 15">RBP-1</strain>
    </source>
</reference>
<evidence type="ECO:0000256" key="12">
    <source>
        <dbReference type="SAM" id="Phobius"/>
    </source>
</evidence>
<dbReference type="InterPro" id="IPR036890">
    <property type="entry name" value="HATPase_C_sf"/>
</dbReference>
<dbReference type="PRINTS" id="PR00344">
    <property type="entry name" value="BCTRLSENSOR"/>
</dbReference>
<dbReference type="SUPFAM" id="SSF47384">
    <property type="entry name" value="Homodimeric domain of signal transducing histidine kinase"/>
    <property type="match status" value="1"/>
</dbReference>
<feature type="domain" description="Histidine kinase" evidence="13">
    <location>
        <begin position="227"/>
        <end position="440"/>
    </location>
</feature>
<evidence type="ECO:0000256" key="1">
    <source>
        <dbReference type="ARBA" id="ARBA00000085"/>
    </source>
</evidence>
<dbReference type="InterPro" id="IPR003661">
    <property type="entry name" value="HisK_dim/P_dom"/>
</dbReference>
<dbReference type="InterPro" id="IPR003594">
    <property type="entry name" value="HATPase_dom"/>
</dbReference>
<evidence type="ECO:0000256" key="4">
    <source>
        <dbReference type="ARBA" id="ARBA00022553"/>
    </source>
</evidence>
<dbReference type="GO" id="GO:0005886">
    <property type="term" value="C:plasma membrane"/>
    <property type="evidence" value="ECO:0007669"/>
    <property type="project" value="TreeGrafter"/>
</dbReference>
<feature type="transmembrane region" description="Helical" evidence="12">
    <location>
        <begin position="144"/>
        <end position="166"/>
    </location>
</feature>
<keyword evidence="6 12" id="KW-0812">Transmembrane</keyword>
<evidence type="ECO:0000256" key="2">
    <source>
        <dbReference type="ARBA" id="ARBA00004141"/>
    </source>
</evidence>
<organism evidence="14 15">
    <name type="scientific">Ramlibacter lithotrophicus</name>
    <dbReference type="NCBI Taxonomy" id="2606681"/>
    <lineage>
        <taxon>Bacteria</taxon>
        <taxon>Pseudomonadati</taxon>
        <taxon>Pseudomonadota</taxon>
        <taxon>Betaproteobacteria</taxon>
        <taxon>Burkholderiales</taxon>
        <taxon>Comamonadaceae</taxon>
        <taxon>Ramlibacter</taxon>
    </lineage>
</organism>
<evidence type="ECO:0000313" key="15">
    <source>
        <dbReference type="Proteomes" id="UP000521868"/>
    </source>
</evidence>
<dbReference type="InterPro" id="IPR004358">
    <property type="entry name" value="Sig_transdc_His_kin-like_C"/>
</dbReference>
<dbReference type="InterPro" id="IPR036097">
    <property type="entry name" value="HisK_dim/P_sf"/>
</dbReference>
<keyword evidence="8 12" id="KW-1133">Transmembrane helix</keyword>
<comment type="caution">
    <text evidence="14">The sequence shown here is derived from an EMBL/GenBank/DDBJ whole genome shotgun (WGS) entry which is preliminary data.</text>
</comment>
<proteinExistence type="predicted"/>
<sequence length="480" mass="51401">MCSLRRALLLWLVPLFLAVGLGSALFSYWGFSRMASVFMDDQMQQLAQAVAGSRTLAAAPVPAPERIHTSGNFVTQVYGADGALLASSLPQLQAGLQPAAGFADVQAGGVTWRVYSTQASGAGGRRVQVLQSGSFRSRLAAERALAAAAPVLILLPLAIAILWGLARAMSLAVQDIGRQAALQDAHSIAELPLERVPQEIQPLVVSFNSLLTRLRDAFADQRRFVQDAAHELRTPITALALQMENVRGDLPPGACAESFSQLEAGLRRAQRLVEQLLKLSRQQAPFVEEARDLDLRAQLHESISSLIALADRRHIDLGFIDLTQGEAGATWRCAAGDLRSVVDNLIENALRYTPEGGVVDVRLLPAAVVEVVDTGPGIPPELLDRVFDRFYRVAGGDSRGSGLGLAIAQAAAERCGLRISLRNRPDVQGLVARVEPGAGRHGALISSSETAQRQLSQPAYSDNTVDAKAGNDRTVPLTER</sequence>
<feature type="transmembrane region" description="Helical" evidence="12">
    <location>
        <begin position="7"/>
        <end position="31"/>
    </location>
</feature>
<evidence type="ECO:0000256" key="11">
    <source>
        <dbReference type="SAM" id="MobiDB-lite"/>
    </source>
</evidence>
<gene>
    <name evidence="14" type="ORF">RAMLITH_18240</name>
</gene>
<evidence type="ECO:0000256" key="3">
    <source>
        <dbReference type="ARBA" id="ARBA00012438"/>
    </source>
</evidence>
<evidence type="ECO:0000256" key="10">
    <source>
        <dbReference type="ARBA" id="ARBA00023136"/>
    </source>
</evidence>
<dbReference type="EMBL" id="VTOX01000007">
    <property type="protein sequence ID" value="NKE67765.1"/>
    <property type="molecule type" value="Genomic_DNA"/>
</dbReference>
<dbReference type="Proteomes" id="UP000521868">
    <property type="component" value="Unassembled WGS sequence"/>
</dbReference>
<comment type="subcellular location">
    <subcellularLocation>
        <location evidence="2">Membrane</location>
        <topology evidence="2">Multi-pass membrane protein</topology>
    </subcellularLocation>
</comment>
<dbReference type="PROSITE" id="PS50109">
    <property type="entry name" value="HIS_KIN"/>
    <property type="match status" value="1"/>
</dbReference>
<keyword evidence="5" id="KW-0808">Transferase</keyword>
<dbReference type="Pfam" id="PF02518">
    <property type="entry name" value="HATPase_c"/>
    <property type="match status" value="1"/>
</dbReference>
<dbReference type="PANTHER" id="PTHR45436:SF15">
    <property type="entry name" value="SENSOR HISTIDINE KINASE CUSS"/>
    <property type="match status" value="1"/>
</dbReference>
<keyword evidence="9" id="KW-0902">Two-component regulatory system</keyword>
<comment type="catalytic activity">
    <reaction evidence="1">
        <text>ATP + protein L-histidine = ADP + protein N-phospho-L-histidine.</text>
        <dbReference type="EC" id="2.7.13.3"/>
    </reaction>
</comment>
<protein>
    <recommendedName>
        <fullName evidence="3">histidine kinase</fullName>
        <ecNumber evidence="3">2.7.13.3</ecNumber>
    </recommendedName>
</protein>
<dbReference type="CDD" id="cd00082">
    <property type="entry name" value="HisKA"/>
    <property type="match status" value="1"/>
</dbReference>
<name>A0A7X6I7X4_9BURK</name>
<keyword evidence="4" id="KW-0597">Phosphoprotein</keyword>
<dbReference type="InterPro" id="IPR005467">
    <property type="entry name" value="His_kinase_dom"/>
</dbReference>
<keyword evidence="10 12" id="KW-0472">Membrane</keyword>
<feature type="compositionally biased region" description="Polar residues" evidence="11">
    <location>
        <begin position="445"/>
        <end position="464"/>
    </location>
</feature>
<dbReference type="Gene3D" id="1.10.287.130">
    <property type="match status" value="1"/>
</dbReference>
<evidence type="ECO:0000313" key="14">
    <source>
        <dbReference type="EMBL" id="NKE67765.1"/>
    </source>
</evidence>
<dbReference type="AlphaFoldDB" id="A0A7X6I7X4"/>
<evidence type="ECO:0000256" key="6">
    <source>
        <dbReference type="ARBA" id="ARBA00022692"/>
    </source>
</evidence>
<evidence type="ECO:0000259" key="13">
    <source>
        <dbReference type="PROSITE" id="PS50109"/>
    </source>
</evidence>
<dbReference type="SMART" id="SM00387">
    <property type="entry name" value="HATPase_c"/>
    <property type="match status" value="1"/>
</dbReference>
<keyword evidence="7 14" id="KW-0418">Kinase</keyword>
<evidence type="ECO:0000256" key="9">
    <source>
        <dbReference type="ARBA" id="ARBA00023012"/>
    </source>
</evidence>
<evidence type="ECO:0000256" key="7">
    <source>
        <dbReference type="ARBA" id="ARBA00022777"/>
    </source>
</evidence>
<dbReference type="SMART" id="SM00388">
    <property type="entry name" value="HisKA"/>
    <property type="match status" value="1"/>
</dbReference>